<proteinExistence type="predicted"/>
<protein>
    <submittedName>
        <fullName evidence="1">Uncharacterized protein</fullName>
    </submittedName>
</protein>
<organism evidence="1 2">
    <name type="scientific">Pluteus cervinus</name>
    <dbReference type="NCBI Taxonomy" id="181527"/>
    <lineage>
        <taxon>Eukaryota</taxon>
        <taxon>Fungi</taxon>
        <taxon>Dikarya</taxon>
        <taxon>Basidiomycota</taxon>
        <taxon>Agaricomycotina</taxon>
        <taxon>Agaricomycetes</taxon>
        <taxon>Agaricomycetidae</taxon>
        <taxon>Agaricales</taxon>
        <taxon>Pluteineae</taxon>
        <taxon>Pluteaceae</taxon>
        <taxon>Pluteus</taxon>
    </lineage>
</organism>
<sequence>DSPPSWRLVDKTRGDNQEIVFHLQGVLEHKVLPPVLEARKSNSVSKPYLFSQSLHLAGLGTATFDESVNAALQMFNVLSRQFPDKHVAVWDPPKSSWTDNFGMSMSNRYFTRVKEAGHMSNIPFPANVDPNNVLKAMLNDEFIHTEENDVKYYTRYKDLGNMPTYFPGNPQMFRVGDIVEVQFSLVYYKMRLEKYVFKPMLYSIALLDGQFANVGHPFPGNKQT</sequence>
<feature type="non-terminal residue" evidence="1">
    <location>
        <position position="1"/>
    </location>
</feature>
<evidence type="ECO:0000313" key="2">
    <source>
        <dbReference type="Proteomes" id="UP000308600"/>
    </source>
</evidence>
<keyword evidence="2" id="KW-1185">Reference proteome</keyword>
<name>A0ACD3A9Y7_9AGAR</name>
<accession>A0ACD3A9Y7</accession>
<dbReference type="Proteomes" id="UP000308600">
    <property type="component" value="Unassembled WGS sequence"/>
</dbReference>
<evidence type="ECO:0000313" key="1">
    <source>
        <dbReference type="EMBL" id="TFK61642.1"/>
    </source>
</evidence>
<reference evidence="1 2" key="1">
    <citation type="journal article" date="2019" name="Nat. Ecol. Evol.">
        <title>Megaphylogeny resolves global patterns of mushroom evolution.</title>
        <authorList>
            <person name="Varga T."/>
            <person name="Krizsan K."/>
            <person name="Foldi C."/>
            <person name="Dima B."/>
            <person name="Sanchez-Garcia M."/>
            <person name="Sanchez-Ramirez S."/>
            <person name="Szollosi G.J."/>
            <person name="Szarkandi J.G."/>
            <person name="Papp V."/>
            <person name="Albert L."/>
            <person name="Andreopoulos W."/>
            <person name="Angelini C."/>
            <person name="Antonin V."/>
            <person name="Barry K.W."/>
            <person name="Bougher N.L."/>
            <person name="Buchanan P."/>
            <person name="Buyck B."/>
            <person name="Bense V."/>
            <person name="Catcheside P."/>
            <person name="Chovatia M."/>
            <person name="Cooper J."/>
            <person name="Damon W."/>
            <person name="Desjardin D."/>
            <person name="Finy P."/>
            <person name="Geml J."/>
            <person name="Haridas S."/>
            <person name="Hughes K."/>
            <person name="Justo A."/>
            <person name="Karasinski D."/>
            <person name="Kautmanova I."/>
            <person name="Kiss B."/>
            <person name="Kocsube S."/>
            <person name="Kotiranta H."/>
            <person name="LaButti K.M."/>
            <person name="Lechner B.E."/>
            <person name="Liimatainen K."/>
            <person name="Lipzen A."/>
            <person name="Lukacs Z."/>
            <person name="Mihaltcheva S."/>
            <person name="Morgado L.N."/>
            <person name="Niskanen T."/>
            <person name="Noordeloos M.E."/>
            <person name="Ohm R.A."/>
            <person name="Ortiz-Santana B."/>
            <person name="Ovrebo C."/>
            <person name="Racz N."/>
            <person name="Riley R."/>
            <person name="Savchenko A."/>
            <person name="Shiryaev A."/>
            <person name="Soop K."/>
            <person name="Spirin V."/>
            <person name="Szebenyi C."/>
            <person name="Tomsovsky M."/>
            <person name="Tulloss R.E."/>
            <person name="Uehling J."/>
            <person name="Grigoriev I.V."/>
            <person name="Vagvolgyi C."/>
            <person name="Papp T."/>
            <person name="Martin F.M."/>
            <person name="Miettinen O."/>
            <person name="Hibbett D.S."/>
            <person name="Nagy L.G."/>
        </authorList>
    </citation>
    <scope>NUCLEOTIDE SEQUENCE [LARGE SCALE GENOMIC DNA]</scope>
    <source>
        <strain evidence="1 2">NL-1719</strain>
    </source>
</reference>
<gene>
    <name evidence="1" type="ORF">BDN72DRAFT_778033</name>
</gene>
<dbReference type="EMBL" id="ML208641">
    <property type="protein sequence ID" value="TFK61642.1"/>
    <property type="molecule type" value="Genomic_DNA"/>
</dbReference>